<dbReference type="STRING" id="1882483.A0A317XRB1"/>
<proteinExistence type="predicted"/>
<dbReference type="AlphaFoldDB" id="A0A317XRB1"/>
<evidence type="ECO:0000256" key="1">
    <source>
        <dbReference type="SAM" id="SignalP"/>
    </source>
</evidence>
<evidence type="ECO:0000313" key="3">
    <source>
        <dbReference type="EMBL" id="PWZ00632.1"/>
    </source>
</evidence>
<feature type="domain" description="DUF7729" evidence="2">
    <location>
        <begin position="33"/>
        <end position="152"/>
    </location>
</feature>
<keyword evidence="4" id="KW-1185">Reference proteome</keyword>
<protein>
    <recommendedName>
        <fullName evidence="2">DUF7729 domain-containing protein</fullName>
    </recommendedName>
</protein>
<dbReference type="OrthoDB" id="5588482at2759"/>
<evidence type="ECO:0000259" key="2">
    <source>
        <dbReference type="Pfam" id="PF24855"/>
    </source>
</evidence>
<evidence type="ECO:0000313" key="4">
    <source>
        <dbReference type="Proteomes" id="UP000246740"/>
    </source>
</evidence>
<dbReference type="InParanoid" id="A0A317XRB1"/>
<organism evidence="3 4">
    <name type="scientific">Testicularia cyperi</name>
    <dbReference type="NCBI Taxonomy" id="1882483"/>
    <lineage>
        <taxon>Eukaryota</taxon>
        <taxon>Fungi</taxon>
        <taxon>Dikarya</taxon>
        <taxon>Basidiomycota</taxon>
        <taxon>Ustilaginomycotina</taxon>
        <taxon>Ustilaginomycetes</taxon>
        <taxon>Ustilaginales</taxon>
        <taxon>Anthracoideaceae</taxon>
        <taxon>Testicularia</taxon>
    </lineage>
</organism>
<dbReference type="EMBL" id="KZ819192">
    <property type="protein sequence ID" value="PWZ00632.1"/>
    <property type="molecule type" value="Genomic_DNA"/>
</dbReference>
<sequence>MKTFAFASLSAALILGVAAQTSSSTTEIPSGISSGCQTFLSTLNTDSELASCTGPLLSSVKYYASNSSDSTAQLDTTLSELCTSSSSGTGGCDANLIRQRLTSFWQSCSTDLQAKNSELQAIYDSLYMITPLVDSICSKDSSGGYCLQTIAKAAASSVRTTRKRSLEYQLEDRDFEDAANELDERSREEKAEAIAQLLKRQSSSESLSGLENETNVTSTADTNAAFLFISSASPKSILCSDCSKLILASYIKFETSIPYGIGLRTSSILAPQSDIYKAAESECGHDFVYQVNVVANTTSFATVGAANSLRAGGITAIAAAAAVVGALVF</sequence>
<accession>A0A317XRB1</accession>
<keyword evidence="1" id="KW-0732">Signal</keyword>
<feature type="chain" id="PRO_5016418052" description="DUF7729 domain-containing protein" evidence="1">
    <location>
        <begin position="20"/>
        <end position="329"/>
    </location>
</feature>
<feature type="signal peptide" evidence="1">
    <location>
        <begin position="1"/>
        <end position="19"/>
    </location>
</feature>
<gene>
    <name evidence="3" type="ORF">BCV70DRAFT_226491</name>
</gene>
<name>A0A317XRB1_9BASI</name>
<dbReference type="Proteomes" id="UP000246740">
    <property type="component" value="Unassembled WGS sequence"/>
</dbReference>
<dbReference type="Pfam" id="PF24855">
    <property type="entry name" value="DUF7729"/>
    <property type="match status" value="1"/>
</dbReference>
<dbReference type="InterPro" id="IPR056146">
    <property type="entry name" value="DUF7729"/>
</dbReference>
<reference evidence="3 4" key="1">
    <citation type="journal article" date="2018" name="Mol. Biol. Evol.">
        <title>Broad Genomic Sampling Reveals a Smut Pathogenic Ancestry of the Fungal Clade Ustilaginomycotina.</title>
        <authorList>
            <person name="Kijpornyongpan T."/>
            <person name="Mondo S.J."/>
            <person name="Barry K."/>
            <person name="Sandor L."/>
            <person name="Lee J."/>
            <person name="Lipzen A."/>
            <person name="Pangilinan J."/>
            <person name="LaButti K."/>
            <person name="Hainaut M."/>
            <person name="Henrissat B."/>
            <person name="Grigoriev I.V."/>
            <person name="Spatafora J.W."/>
            <person name="Aime M.C."/>
        </authorList>
    </citation>
    <scope>NUCLEOTIDE SEQUENCE [LARGE SCALE GENOMIC DNA]</scope>
    <source>
        <strain evidence="3 4">MCA 3645</strain>
    </source>
</reference>